<gene>
    <name evidence="1" type="ORF">DPMN_030378</name>
</gene>
<evidence type="ECO:0000313" key="1">
    <source>
        <dbReference type="EMBL" id="KAH3867252.1"/>
    </source>
</evidence>
<evidence type="ECO:0000313" key="2">
    <source>
        <dbReference type="Proteomes" id="UP000828390"/>
    </source>
</evidence>
<accession>A0A9D4M103</accession>
<name>A0A9D4M103_DREPO</name>
<dbReference type="AlphaFoldDB" id="A0A9D4M103"/>
<keyword evidence="2" id="KW-1185">Reference proteome</keyword>
<dbReference type="Proteomes" id="UP000828390">
    <property type="component" value="Unassembled WGS sequence"/>
</dbReference>
<reference evidence="1" key="2">
    <citation type="submission" date="2020-11" db="EMBL/GenBank/DDBJ databases">
        <authorList>
            <person name="McCartney M.A."/>
            <person name="Auch B."/>
            <person name="Kono T."/>
            <person name="Mallez S."/>
            <person name="Becker A."/>
            <person name="Gohl D.M."/>
            <person name="Silverstein K.A.T."/>
            <person name="Koren S."/>
            <person name="Bechman K.B."/>
            <person name="Herman A."/>
            <person name="Abrahante J.E."/>
            <person name="Garbe J."/>
        </authorList>
    </citation>
    <scope>NUCLEOTIDE SEQUENCE</scope>
    <source>
        <strain evidence="1">Duluth1</strain>
        <tissue evidence="1">Whole animal</tissue>
    </source>
</reference>
<dbReference type="EMBL" id="JAIWYP010000002">
    <property type="protein sequence ID" value="KAH3867252.1"/>
    <property type="molecule type" value="Genomic_DNA"/>
</dbReference>
<organism evidence="1 2">
    <name type="scientific">Dreissena polymorpha</name>
    <name type="common">Zebra mussel</name>
    <name type="synonym">Mytilus polymorpha</name>
    <dbReference type="NCBI Taxonomy" id="45954"/>
    <lineage>
        <taxon>Eukaryota</taxon>
        <taxon>Metazoa</taxon>
        <taxon>Spiralia</taxon>
        <taxon>Lophotrochozoa</taxon>
        <taxon>Mollusca</taxon>
        <taxon>Bivalvia</taxon>
        <taxon>Autobranchia</taxon>
        <taxon>Heteroconchia</taxon>
        <taxon>Euheterodonta</taxon>
        <taxon>Imparidentia</taxon>
        <taxon>Neoheterodontei</taxon>
        <taxon>Myida</taxon>
        <taxon>Dreissenoidea</taxon>
        <taxon>Dreissenidae</taxon>
        <taxon>Dreissena</taxon>
    </lineage>
</organism>
<reference evidence="1" key="1">
    <citation type="journal article" date="2019" name="bioRxiv">
        <title>The Genome of the Zebra Mussel, Dreissena polymorpha: A Resource for Invasive Species Research.</title>
        <authorList>
            <person name="McCartney M.A."/>
            <person name="Auch B."/>
            <person name="Kono T."/>
            <person name="Mallez S."/>
            <person name="Zhang Y."/>
            <person name="Obille A."/>
            <person name="Becker A."/>
            <person name="Abrahante J.E."/>
            <person name="Garbe J."/>
            <person name="Badalamenti J.P."/>
            <person name="Herman A."/>
            <person name="Mangelson H."/>
            <person name="Liachko I."/>
            <person name="Sullivan S."/>
            <person name="Sone E.D."/>
            <person name="Koren S."/>
            <person name="Silverstein K.A.T."/>
            <person name="Beckman K.B."/>
            <person name="Gohl D.M."/>
        </authorList>
    </citation>
    <scope>NUCLEOTIDE SEQUENCE</scope>
    <source>
        <strain evidence="1">Duluth1</strain>
        <tissue evidence="1">Whole animal</tissue>
    </source>
</reference>
<comment type="caution">
    <text evidence="1">The sequence shown here is derived from an EMBL/GenBank/DDBJ whole genome shotgun (WGS) entry which is preliminary data.</text>
</comment>
<sequence>MPRWSPGENRQLPGRAPVYRISIGTQRGYTGIRTRQSYGNTPVVAVNAQTEPR</sequence>
<proteinExistence type="predicted"/>
<protein>
    <submittedName>
        <fullName evidence="1">Uncharacterized protein</fullName>
    </submittedName>
</protein>